<proteinExistence type="predicted"/>
<keyword evidence="4" id="KW-0238">DNA-binding</keyword>
<dbReference type="InterPro" id="IPR036864">
    <property type="entry name" value="Zn2-C6_fun-type_DNA-bd_sf"/>
</dbReference>
<dbReference type="PANTHER" id="PTHR37534">
    <property type="entry name" value="TRANSCRIPTIONAL ACTIVATOR PROTEIN UGA3"/>
    <property type="match status" value="1"/>
</dbReference>
<evidence type="ECO:0000256" key="3">
    <source>
        <dbReference type="ARBA" id="ARBA00023015"/>
    </source>
</evidence>
<evidence type="ECO:0000259" key="8">
    <source>
        <dbReference type="PROSITE" id="PS50048"/>
    </source>
</evidence>
<keyword evidence="10" id="KW-1185">Reference proteome</keyword>
<evidence type="ECO:0000256" key="1">
    <source>
        <dbReference type="ARBA" id="ARBA00004123"/>
    </source>
</evidence>
<feature type="compositionally biased region" description="Low complexity" evidence="7">
    <location>
        <begin position="29"/>
        <end position="39"/>
    </location>
</feature>
<dbReference type="PROSITE" id="PS00463">
    <property type="entry name" value="ZN2_CY6_FUNGAL_1"/>
    <property type="match status" value="1"/>
</dbReference>
<dbReference type="CDD" id="cd00067">
    <property type="entry name" value="GAL4"/>
    <property type="match status" value="1"/>
</dbReference>
<evidence type="ECO:0000313" key="9">
    <source>
        <dbReference type="EMBL" id="VBB77052.1"/>
    </source>
</evidence>
<dbReference type="InterPro" id="IPR001138">
    <property type="entry name" value="Zn2Cys6_DnaBD"/>
</dbReference>
<accession>A0ABY6S5Z1</accession>
<dbReference type="EMBL" id="LR026966">
    <property type="protein sequence ID" value="VBB77052.1"/>
    <property type="molecule type" value="Genomic_DNA"/>
</dbReference>
<feature type="region of interest" description="Disordered" evidence="7">
    <location>
        <begin position="670"/>
        <end position="793"/>
    </location>
</feature>
<feature type="compositionally biased region" description="Pro residues" evidence="7">
    <location>
        <begin position="14"/>
        <end position="28"/>
    </location>
</feature>
<keyword evidence="3" id="KW-0805">Transcription regulation</keyword>
<feature type="region of interest" description="Disordered" evidence="7">
    <location>
        <begin position="235"/>
        <end position="263"/>
    </location>
</feature>
<dbReference type="Proteomes" id="UP000280685">
    <property type="component" value="Chromosome 3"/>
</dbReference>
<dbReference type="Pfam" id="PF11951">
    <property type="entry name" value="Fungal_trans_2"/>
    <property type="match status" value="1"/>
</dbReference>
<feature type="compositionally biased region" description="Pro residues" evidence="7">
    <location>
        <begin position="677"/>
        <end position="698"/>
    </location>
</feature>
<dbReference type="SMART" id="SM00066">
    <property type="entry name" value="GAL4"/>
    <property type="match status" value="1"/>
</dbReference>
<comment type="subcellular location">
    <subcellularLocation>
        <location evidence="1">Nucleus</location>
    </subcellularLocation>
</comment>
<evidence type="ECO:0000256" key="7">
    <source>
        <dbReference type="SAM" id="MobiDB-lite"/>
    </source>
</evidence>
<protein>
    <recommendedName>
        <fullName evidence="8">Zn(2)-C6 fungal-type domain-containing protein</fullName>
    </recommendedName>
</protein>
<sequence>MDVDTLEAQAPKSAPSPEPPSGNDPSEPPNGKGNQPPKKTTVRKRTKTGCLTCRRRRIKCDEGKPTCGNCIKSKRQCEGYNQRIVFKESMGPFPSGHLWGHPVYHQQAQEALLNAQLSEAQTKAASSQGPLAAIAPKPLSVDFSGTGTHPYSQGFAGPSNHSIAGPPLFSPQHIDPQQHHLPSPQHLEPQHHLPSPPLLTPNTVQYPDQYPSPGDGLPFSDYYGAQTQQPVSALGHVSPIHGHHGQYSHPQPHPHDQGYGHGHGQEIRQSVEIQQLASPDTAAALSGTVSVEEGYWQSDDEASMMASDDEQGPIDPHSSHLESNDLGILVARRLDTDGDAYGVHIRSFAGHNATNVLDTYMPSSANSPLNDSQTAAIFWYFVNVTGQSMSLYERHPFDPTPMFQGQPVAKERQHIWTYTFPIMAFNHPALMQAMLALGSLQMAKLQGHPPTAAMKHYHLSLRRIAKNYQSPTRRIQPATLAATLLLGFYEVWNSDHDKWCKHMWGARAILKELPLRQMTRDILTLKRRQREQARRNHQCDELCFDSRHHEQKDDWPEPDTEFIESLTGLKVDYGGGEGYVVGGEERVRRLTERDVEKYEQIRDLYWWYCKMDIYQSFLGGTRPFMNYEAWTQCIPRGPFGKIDSIYGTFDHLMLLLGRLASFASKDLTRKRKARKYGPPPGAPGGPGGPPGSGPPGGPPGGFEGGPPGRFPGGGPPGAGPPGGFPGGPPGTFPGGPPGPGQGRGASPPPFIGLMPSSGTFDIPKGFSPPRDSTPPPDSSSSSEEPEDFSTSTAKALQEWESIRAAFELFRSKLGPDFEPMGPDFAPPDMTPFGPALIYRTYSIAGIWMNYYMGLIILHRSHPSMPPIAIYAAGMAAQQTGRWANEIARIAAGLHEDTTHVSAVSTLVGAAFIESCFCLFVAGVQFQSLPQRHFTIRRLRDIARLTGWQSARQIADGCESGWNKAASLGRGPPYHSPPELGPLFPDNIWNRPRRIDRRIREIEASEEAPDGKLVLAKTEQAHYALGLLSVERDLDELVIVEEEDEKRRRGGN</sequence>
<keyword evidence="2" id="KW-0862">Zinc</keyword>
<evidence type="ECO:0000256" key="5">
    <source>
        <dbReference type="ARBA" id="ARBA00023163"/>
    </source>
</evidence>
<evidence type="ECO:0000313" key="10">
    <source>
        <dbReference type="Proteomes" id="UP000280685"/>
    </source>
</evidence>
<feature type="compositionally biased region" description="Pro residues" evidence="7">
    <location>
        <begin position="713"/>
        <end position="739"/>
    </location>
</feature>
<feature type="region of interest" description="Disordered" evidence="7">
    <location>
        <begin position="144"/>
        <end position="223"/>
    </location>
</feature>
<evidence type="ECO:0000256" key="2">
    <source>
        <dbReference type="ARBA" id="ARBA00022833"/>
    </source>
</evidence>
<name>A0ABY6S5Z1_PODCO</name>
<feature type="domain" description="Zn(2)-C6 fungal-type" evidence="8">
    <location>
        <begin position="49"/>
        <end position="77"/>
    </location>
</feature>
<evidence type="ECO:0000256" key="4">
    <source>
        <dbReference type="ARBA" id="ARBA00023125"/>
    </source>
</evidence>
<feature type="region of interest" description="Disordered" evidence="7">
    <location>
        <begin position="1"/>
        <end position="48"/>
    </location>
</feature>
<keyword evidence="6" id="KW-0539">Nucleus</keyword>
<feature type="compositionally biased region" description="Basic and acidic residues" evidence="7">
    <location>
        <begin position="253"/>
        <end position="263"/>
    </location>
</feature>
<reference evidence="9" key="1">
    <citation type="submission" date="2018-02" db="EMBL/GenBank/DDBJ databases">
        <authorList>
            <person name="Silar P."/>
        </authorList>
    </citation>
    <scope>NUCLEOTIDE SEQUENCE [LARGE SCALE GENOMIC DNA]</scope>
    <source>
        <strain evidence="9">T</strain>
    </source>
</reference>
<dbReference type="PROSITE" id="PS50048">
    <property type="entry name" value="ZN2_CY6_FUNGAL_2"/>
    <property type="match status" value="1"/>
</dbReference>
<dbReference type="PANTHER" id="PTHR37534:SF23">
    <property type="entry name" value="ZN(II)2CYS6 TRANSCRIPTION FACTOR (EUROFUNG)"/>
    <property type="match status" value="1"/>
</dbReference>
<gene>
    <name evidence="9" type="ORF">PODCO_304320</name>
</gene>
<organism evidence="9 10">
    <name type="scientific">Podospora comata</name>
    <dbReference type="NCBI Taxonomy" id="48703"/>
    <lineage>
        <taxon>Eukaryota</taxon>
        <taxon>Fungi</taxon>
        <taxon>Dikarya</taxon>
        <taxon>Ascomycota</taxon>
        <taxon>Pezizomycotina</taxon>
        <taxon>Sordariomycetes</taxon>
        <taxon>Sordariomycetidae</taxon>
        <taxon>Sordariales</taxon>
        <taxon>Podosporaceae</taxon>
        <taxon>Podospora</taxon>
    </lineage>
</organism>
<dbReference type="Pfam" id="PF00172">
    <property type="entry name" value="Zn_clus"/>
    <property type="match status" value="1"/>
</dbReference>
<dbReference type="Gene3D" id="4.10.240.10">
    <property type="entry name" value="Zn(2)-C6 fungal-type DNA-binding domain"/>
    <property type="match status" value="1"/>
</dbReference>
<keyword evidence="5" id="KW-0804">Transcription</keyword>
<feature type="compositionally biased region" description="Gly residues" evidence="7">
    <location>
        <begin position="699"/>
        <end position="712"/>
    </location>
</feature>
<feature type="compositionally biased region" description="Low complexity" evidence="7">
    <location>
        <begin position="778"/>
        <end position="792"/>
    </location>
</feature>
<dbReference type="InterPro" id="IPR021858">
    <property type="entry name" value="Fun_TF"/>
</dbReference>
<dbReference type="SUPFAM" id="SSF57701">
    <property type="entry name" value="Zn2/Cys6 DNA-binding domain"/>
    <property type="match status" value="1"/>
</dbReference>
<evidence type="ECO:0000256" key="6">
    <source>
        <dbReference type="ARBA" id="ARBA00023242"/>
    </source>
</evidence>